<dbReference type="GO" id="GO:0042597">
    <property type="term" value="C:periplasmic space"/>
    <property type="evidence" value="ECO:0007669"/>
    <property type="project" value="InterPro"/>
</dbReference>
<name>A0A5C5ZBZ4_9BACT</name>
<evidence type="ECO:0000256" key="2">
    <source>
        <dbReference type="ARBA" id="ARBA00023239"/>
    </source>
</evidence>
<dbReference type="GO" id="GO:0016829">
    <property type="term" value="F:lyase activity"/>
    <property type="evidence" value="ECO:0007669"/>
    <property type="project" value="UniProtKB-KW"/>
</dbReference>
<dbReference type="InterPro" id="IPR008929">
    <property type="entry name" value="Chondroitin_lyas"/>
</dbReference>
<dbReference type="AlphaFoldDB" id="A0A5C5ZBZ4"/>
<evidence type="ECO:0000313" key="6">
    <source>
        <dbReference type="Proteomes" id="UP000315010"/>
    </source>
</evidence>
<proteinExistence type="predicted"/>
<comment type="caution">
    <text evidence="5">The sequence shown here is derived from an EMBL/GenBank/DDBJ whole genome shotgun (WGS) entry which is preliminary data.</text>
</comment>
<keyword evidence="2 5" id="KW-0456">Lyase</keyword>
<dbReference type="RefSeq" id="WP_146402497.1">
    <property type="nucleotide sequence ID" value="NZ_SJPJ01000001.1"/>
</dbReference>
<feature type="region of interest" description="Disordered" evidence="3">
    <location>
        <begin position="353"/>
        <end position="375"/>
    </location>
</feature>
<keyword evidence="6" id="KW-1185">Reference proteome</keyword>
<dbReference type="Proteomes" id="UP000315010">
    <property type="component" value="Unassembled WGS sequence"/>
</dbReference>
<reference evidence="5 6" key="1">
    <citation type="submission" date="2019-02" db="EMBL/GenBank/DDBJ databases">
        <title>Deep-cultivation of Planctomycetes and their phenomic and genomic characterization uncovers novel biology.</title>
        <authorList>
            <person name="Wiegand S."/>
            <person name="Jogler M."/>
            <person name="Boedeker C."/>
            <person name="Pinto D."/>
            <person name="Vollmers J."/>
            <person name="Rivas-Marin E."/>
            <person name="Kohn T."/>
            <person name="Peeters S.H."/>
            <person name="Heuer A."/>
            <person name="Rast P."/>
            <person name="Oberbeckmann S."/>
            <person name="Bunk B."/>
            <person name="Jeske O."/>
            <person name="Meyerdierks A."/>
            <person name="Storesund J.E."/>
            <person name="Kallscheuer N."/>
            <person name="Luecker S."/>
            <person name="Lage O.M."/>
            <person name="Pohl T."/>
            <person name="Merkel B.J."/>
            <person name="Hornburger P."/>
            <person name="Mueller R.-W."/>
            <person name="Bruemmer F."/>
            <person name="Labrenz M."/>
            <person name="Spormann A.M."/>
            <person name="Op Den Camp H."/>
            <person name="Overmann J."/>
            <person name="Amann R."/>
            <person name="Jetten M.S.M."/>
            <person name="Mascher T."/>
            <person name="Medema M.H."/>
            <person name="Devos D.P."/>
            <person name="Kaster A.-K."/>
            <person name="Ovreas L."/>
            <person name="Rohde M."/>
            <person name="Galperin M.Y."/>
            <person name="Jogler C."/>
        </authorList>
    </citation>
    <scope>NUCLEOTIDE SEQUENCE [LARGE SCALE GENOMIC DNA]</scope>
    <source>
        <strain evidence="5 6">CA13</strain>
    </source>
</reference>
<evidence type="ECO:0000256" key="3">
    <source>
        <dbReference type="SAM" id="MobiDB-lite"/>
    </source>
</evidence>
<sequence>MNFNRNQIITFFVLVSCFQLNPTWGEFVHPGIAHSKPSIEYAKERIAAGQQPWLVSWEKLKDSEYSALNWKPEPFANVERGPYNDPNIGSSEFTSDGRAAYCHALCWALSGEEAHAVKAAEIIDAWSKTLRSVGNHDAKLLIGMSGYRYCIAAELLKHTWGKWSKEGQARFESMLRNIWYPIIEDFYPSANGNWDASMLQVMMAMGIFLDDQGMFDRAKNYFLNGQGNGAIGNYFMESGQCQESGRDQSHTQMGLEFLANTCETAWIQGVDLYGAQENRLLKGFEYTAKYNLGFDVPYVPYKSFEGRYHYMQISSDSRGKLRAMYERVYNHYHNRQGLDAPFTKQAALELRSDQPVRQHQRGRERGRRRRQSSSHLDTLMYAKLPAI</sequence>
<dbReference type="SUPFAM" id="SSF48230">
    <property type="entry name" value="Chondroitin AC/alginate lyase"/>
    <property type="match status" value="1"/>
</dbReference>
<evidence type="ECO:0000256" key="1">
    <source>
        <dbReference type="ARBA" id="ARBA00022729"/>
    </source>
</evidence>
<dbReference type="Pfam" id="PF05426">
    <property type="entry name" value="Alginate_lyase"/>
    <property type="match status" value="1"/>
</dbReference>
<evidence type="ECO:0000313" key="5">
    <source>
        <dbReference type="EMBL" id="TWT84675.1"/>
    </source>
</evidence>
<dbReference type="Gene3D" id="1.50.10.100">
    <property type="entry name" value="Chondroitin AC/alginate lyase"/>
    <property type="match status" value="1"/>
</dbReference>
<organism evidence="5 6">
    <name type="scientific">Novipirellula herctigrandis</name>
    <dbReference type="NCBI Taxonomy" id="2527986"/>
    <lineage>
        <taxon>Bacteria</taxon>
        <taxon>Pseudomonadati</taxon>
        <taxon>Planctomycetota</taxon>
        <taxon>Planctomycetia</taxon>
        <taxon>Pirellulales</taxon>
        <taxon>Pirellulaceae</taxon>
        <taxon>Novipirellula</taxon>
    </lineage>
</organism>
<feature type="domain" description="Alginate lyase" evidence="4">
    <location>
        <begin position="91"/>
        <end position="290"/>
    </location>
</feature>
<dbReference type="OrthoDB" id="222550at2"/>
<accession>A0A5C5ZBZ4</accession>
<keyword evidence="1" id="KW-0732">Signal</keyword>
<feature type="compositionally biased region" description="Basic residues" evidence="3">
    <location>
        <begin position="358"/>
        <end position="372"/>
    </location>
</feature>
<dbReference type="EMBL" id="SJPJ01000001">
    <property type="protein sequence ID" value="TWT84675.1"/>
    <property type="molecule type" value="Genomic_DNA"/>
</dbReference>
<dbReference type="InterPro" id="IPR008397">
    <property type="entry name" value="Alginate_lyase_dom"/>
</dbReference>
<protein>
    <submittedName>
        <fullName evidence="5">Alginate lyase</fullName>
    </submittedName>
</protein>
<gene>
    <name evidence="5" type="ORF">CA13_61550</name>
</gene>
<dbReference type="PROSITE" id="PS51257">
    <property type="entry name" value="PROKAR_LIPOPROTEIN"/>
    <property type="match status" value="1"/>
</dbReference>
<evidence type="ECO:0000259" key="4">
    <source>
        <dbReference type="Pfam" id="PF05426"/>
    </source>
</evidence>